<dbReference type="RefSeq" id="WP_103920660.1">
    <property type="nucleotide sequence ID" value="NZ_FMSV02000511.1"/>
</dbReference>
<dbReference type="Gene3D" id="3.40.33.10">
    <property type="entry name" value="CAP"/>
    <property type="match status" value="1"/>
</dbReference>
<dbReference type="InterPro" id="IPR036116">
    <property type="entry name" value="FN3_sf"/>
</dbReference>
<feature type="chain" id="PRO_5014725152" evidence="1">
    <location>
        <begin position="27"/>
        <end position="1150"/>
    </location>
</feature>
<name>A0A1H6FBC8_9GAMM</name>
<dbReference type="SUPFAM" id="SSF49265">
    <property type="entry name" value="Fibronectin type III"/>
    <property type="match status" value="1"/>
</dbReference>
<evidence type="ECO:0000313" key="4">
    <source>
        <dbReference type="Proteomes" id="UP000236724"/>
    </source>
</evidence>
<dbReference type="Proteomes" id="UP000236724">
    <property type="component" value="Unassembled WGS sequence"/>
</dbReference>
<sequence>MKMYYKYLFYNAFLISALCFTAVVNAAPVAQHPALDPPTIEVPPQPYETPVYVPQRRAATTEWTYHRSADGAHPDGNEQAMLWLKNIARQNPAAEGIWLATSTESDIALSRNYFSVNTSLLQSEFASYQAEPPAAFDVRLYQAAYNHSLDLIARDAQDHNQQFDRISAQGFVFANAGGSVFSYANNALHAHAGFNIDWGGNDGSGMQTGRGHRVNLMSINKDFSNVGIAMVPENNSSTSVGPLVVTENYAHAAPWTAEPGHHNRFLVGTVWEDKNTNSRYDAGEGYANVRVEPNQGEYFAITSAGGGYAIPITAAGTYQVTFSGGVLTAPVSQSIPVADKSVLLDYQLTGSTNANQKPSALFDYNVQSLTVTLDASASFDADGVITQYQWSTNNGLSASGKQTSLTFSANGDYVITLTVTDDKGEVVSVSKTVSLAVGVQKPGLSSPLNHATKQSQQINFSWQNNNNAVAAVYFTLAETDADQSAQSIPIRACEHVALASNTQTYASSSCVDSLKPGQWYRWFISLTLTDSSQLESETFYFQTALPTSGDDAYETNNTPDTAYDLSSHAKTLLSTIQGYGIQADEDWYKFFVPAGTEKITVDLSFTHADGDIDILLFDESGNFMSISEGYNDSESIEYTVARTDIYYYVMVYFNNAGNTYDLRWDAIISGTAMNPSITDISATPIGVDSVSIKASVTANGQETTVFLDYGLNTTYENRVNLGSIGSSSQATLVKAALSDLNCGTLYHFRVAASTNNTTVNSDDQTFATGTCTGTSTPTSNIVISDVSSSQIDSDNAKVQAKITPDTQAAVIAVEYGTSTQYGQRLEMGSISEERLLQSTLQDLQCNTTYHYRFTAQDSVGLAASDDASLTTSACPVSTNPPRLTNISTRAFVAPGQDSAIAGFIIKGTGSKTVLLRAAGQSLRPVVDTMLDPKFNIHDMVLASGQTQIAENDDWQSASRANEIPAAMQPGHRFDSALLLDLAASSSGHAYTAVMSPLDVSGVGLISLDAIASDTTATAALVNISTRAYVGLGQDSEIAGFIIQGEGKMKILIKALGRSMNALGVNTQLDPIITLHDMNLPAGSTQIYSNDNWASDVNAGAIPAVYQPTDSTESAILIELDASMAGNAYTAVVTATDGKPGVGLISVDVME</sequence>
<dbReference type="Pfam" id="PF18911">
    <property type="entry name" value="PKD_4"/>
    <property type="match status" value="1"/>
</dbReference>
<accession>A0A1H6FBC8</accession>
<dbReference type="InterPro" id="IPR035940">
    <property type="entry name" value="CAP_sf"/>
</dbReference>
<dbReference type="AlphaFoldDB" id="A0A1H6FBC8"/>
<evidence type="ECO:0000256" key="1">
    <source>
        <dbReference type="SAM" id="SignalP"/>
    </source>
</evidence>
<evidence type="ECO:0000313" key="3">
    <source>
        <dbReference type="EMBL" id="SEH06943.1"/>
    </source>
</evidence>
<reference evidence="3 4" key="1">
    <citation type="submission" date="2016-10" db="EMBL/GenBank/DDBJ databases">
        <authorList>
            <person name="de Groot N.N."/>
        </authorList>
    </citation>
    <scope>NUCLEOTIDE SEQUENCE [LARGE SCALE GENOMIC DNA]</scope>
    <source>
        <strain evidence="3">MBHS1</strain>
    </source>
</reference>
<dbReference type="Gene3D" id="2.60.40.10">
    <property type="entry name" value="Immunoglobulins"/>
    <property type="match status" value="1"/>
</dbReference>
<protein>
    <submittedName>
        <fullName evidence="3">PKD domain protein</fullName>
    </submittedName>
</protein>
<keyword evidence="4" id="KW-1185">Reference proteome</keyword>
<feature type="signal peptide" evidence="1">
    <location>
        <begin position="1"/>
        <end position="26"/>
    </location>
</feature>
<dbReference type="CDD" id="cd00146">
    <property type="entry name" value="PKD"/>
    <property type="match status" value="1"/>
</dbReference>
<dbReference type="InterPro" id="IPR000601">
    <property type="entry name" value="PKD_dom"/>
</dbReference>
<dbReference type="Gene3D" id="2.60.120.380">
    <property type="match status" value="1"/>
</dbReference>
<dbReference type="InterPro" id="IPR022409">
    <property type="entry name" value="PKD/Chitinase_dom"/>
</dbReference>
<dbReference type="InterPro" id="IPR013783">
    <property type="entry name" value="Ig-like_fold"/>
</dbReference>
<organism evidence="3 4">
    <name type="scientific">Candidatus Venteria ishoeyi</name>
    <dbReference type="NCBI Taxonomy" id="1899563"/>
    <lineage>
        <taxon>Bacteria</taxon>
        <taxon>Pseudomonadati</taxon>
        <taxon>Pseudomonadota</taxon>
        <taxon>Gammaproteobacteria</taxon>
        <taxon>Thiotrichales</taxon>
        <taxon>Thiotrichaceae</taxon>
        <taxon>Venteria</taxon>
    </lineage>
</organism>
<feature type="domain" description="PKD" evidence="2">
    <location>
        <begin position="358"/>
        <end position="437"/>
    </location>
</feature>
<keyword evidence="1" id="KW-0732">Signal</keyword>
<dbReference type="EMBL" id="FMSV02000511">
    <property type="protein sequence ID" value="SEH06943.1"/>
    <property type="molecule type" value="Genomic_DNA"/>
</dbReference>
<proteinExistence type="predicted"/>
<dbReference type="SUPFAM" id="SSF49299">
    <property type="entry name" value="PKD domain"/>
    <property type="match status" value="1"/>
</dbReference>
<dbReference type="PROSITE" id="PS50093">
    <property type="entry name" value="PKD"/>
    <property type="match status" value="1"/>
</dbReference>
<dbReference type="SUPFAM" id="SSF117074">
    <property type="entry name" value="Hypothetical protein PA1324"/>
    <property type="match status" value="1"/>
</dbReference>
<evidence type="ECO:0000259" key="2">
    <source>
        <dbReference type="PROSITE" id="PS50093"/>
    </source>
</evidence>
<dbReference type="SMART" id="SM00089">
    <property type="entry name" value="PKD"/>
    <property type="match status" value="1"/>
</dbReference>
<dbReference type="OrthoDB" id="419320at2"/>
<dbReference type="InterPro" id="IPR035986">
    <property type="entry name" value="PKD_dom_sf"/>
</dbReference>
<gene>
    <name evidence="3" type="ORF">MBHS_02809</name>
</gene>